<dbReference type="GO" id="GO:0071949">
    <property type="term" value="F:FAD binding"/>
    <property type="evidence" value="ECO:0007669"/>
    <property type="project" value="InterPro"/>
</dbReference>
<keyword evidence="3" id="KW-0732">Signal</keyword>
<evidence type="ECO:0000313" key="5">
    <source>
        <dbReference type="EMBL" id="KAK0621942.1"/>
    </source>
</evidence>
<dbReference type="InterPro" id="IPR050432">
    <property type="entry name" value="FAD-linked_Oxidoreductases_BP"/>
</dbReference>
<dbReference type="GO" id="GO:0016491">
    <property type="term" value="F:oxidoreductase activity"/>
    <property type="evidence" value="ECO:0007669"/>
    <property type="project" value="UniProtKB-KW"/>
</dbReference>
<comment type="similarity">
    <text evidence="1">Belongs to the oxygen-dependent FAD-linked oxidoreductase family.</text>
</comment>
<dbReference type="Pfam" id="PF08031">
    <property type="entry name" value="BBE"/>
    <property type="match status" value="1"/>
</dbReference>
<dbReference type="Proteomes" id="UP001174934">
    <property type="component" value="Unassembled WGS sequence"/>
</dbReference>
<dbReference type="PROSITE" id="PS51387">
    <property type="entry name" value="FAD_PCMH"/>
    <property type="match status" value="1"/>
</dbReference>
<protein>
    <recommendedName>
        <fullName evidence="4">FAD-binding PCMH-type domain-containing protein</fullName>
    </recommendedName>
</protein>
<keyword evidence="6" id="KW-1185">Reference proteome</keyword>
<dbReference type="Gene3D" id="3.30.465.10">
    <property type="match status" value="2"/>
</dbReference>
<dbReference type="SUPFAM" id="SSF56176">
    <property type="entry name" value="FAD-binding/transporter-associated domain-like"/>
    <property type="match status" value="1"/>
</dbReference>
<name>A0AA39WUZ7_9PEZI</name>
<dbReference type="PANTHER" id="PTHR13878:SF91">
    <property type="entry name" value="FAD BINDING DOMAIN PROTEIN (AFU_ORTHOLOGUE AFUA_6G12070)-RELATED"/>
    <property type="match status" value="1"/>
</dbReference>
<sequence>MGIRSFTRAALLLAGAASLVTAQTIVSDSGAVVTANEETVAPAAEQVVNAASDANAFQLTDAVLANLTSLQLSNISFFDFSDDSEEAEAVKRGSSCKVMPGDVWWPTKLTWKVFDLLTGGALIETVPIGAVCYPSSGVYNAGKCQTIKDGWALSSTHSQDPTSIMSPLFQGETCMPEDGATSTCKLGGFPSYSVEIRNVAQIQLAINFARNLNLRLVVKNTGHDFLGKSTGAGALSIWTHKLKTLDYMSSIKTTSYTGPAFKLGAGVQVFELYEAANKLGVTAVGGECDGVGVTGGFIAGGGHSPLSSILGLGADQVLSIDVVLPNGRFVTADEKTNTDLFWALRGGGGATFGVVTSMTVKVYPKMKFAGATWTVLSGDANGIPDKTFWAAMYAYWRKFPQYTDLGTYAYSQLFPTGTGYLWIMTPWLVPGMSLVEFKAMIAPLLAEWKTIGFELEPTYFETDNLYDAWTKYFPFEGVARKNARTGSRLFPKSQWDNETFLVAMMDEVKAVVEEGCALIQYNINAAAPKGSVPNSANSHWRDTAWYAIMGAGWDASTAESINRKITSNWMQRLKAFAPGGYGNEGDVMEPDFGPAFFGTNYDRLLQIKKKIDPTDVFWAPTAVGSDRWEIRDQNEWLTLQTGRLCKK</sequence>
<dbReference type="AlphaFoldDB" id="A0AA39WUZ7"/>
<reference evidence="5" key="1">
    <citation type="submission" date="2023-06" db="EMBL/GenBank/DDBJ databases">
        <title>Genome-scale phylogeny and comparative genomics of the fungal order Sordariales.</title>
        <authorList>
            <consortium name="Lawrence Berkeley National Laboratory"/>
            <person name="Hensen N."/>
            <person name="Bonometti L."/>
            <person name="Westerberg I."/>
            <person name="Brannstrom I.O."/>
            <person name="Guillou S."/>
            <person name="Cros-Aarteil S."/>
            <person name="Calhoun S."/>
            <person name="Haridas S."/>
            <person name="Kuo A."/>
            <person name="Mondo S."/>
            <person name="Pangilinan J."/>
            <person name="Riley R."/>
            <person name="LaButti K."/>
            <person name="Andreopoulos B."/>
            <person name="Lipzen A."/>
            <person name="Chen C."/>
            <person name="Yanf M."/>
            <person name="Daum C."/>
            <person name="Ng V."/>
            <person name="Clum A."/>
            <person name="Steindorff A."/>
            <person name="Ohm R."/>
            <person name="Martin F."/>
            <person name="Silar P."/>
            <person name="Natvig D."/>
            <person name="Lalanne C."/>
            <person name="Gautier V."/>
            <person name="Ament-velasquez S.L."/>
            <person name="Kruys A."/>
            <person name="Hutchinson M.I."/>
            <person name="Powell A.J."/>
            <person name="Barry K."/>
            <person name="Miller A.N."/>
            <person name="Grigoriev I.V."/>
            <person name="Debuchy R."/>
            <person name="Gladieux P."/>
            <person name="Thoren M.H."/>
            <person name="Johannesson H."/>
        </authorList>
    </citation>
    <scope>NUCLEOTIDE SEQUENCE</scope>
    <source>
        <strain evidence="5">SMH3391-2</strain>
    </source>
</reference>
<evidence type="ECO:0000259" key="4">
    <source>
        <dbReference type="PROSITE" id="PS51387"/>
    </source>
</evidence>
<feature type="chain" id="PRO_5041307489" description="FAD-binding PCMH-type domain-containing protein" evidence="3">
    <location>
        <begin position="23"/>
        <end position="647"/>
    </location>
</feature>
<evidence type="ECO:0000256" key="2">
    <source>
        <dbReference type="ARBA" id="ARBA00023002"/>
    </source>
</evidence>
<dbReference type="EMBL" id="JAULSR010000004">
    <property type="protein sequence ID" value="KAK0621942.1"/>
    <property type="molecule type" value="Genomic_DNA"/>
</dbReference>
<dbReference type="Pfam" id="PF01565">
    <property type="entry name" value="FAD_binding_4"/>
    <property type="match status" value="1"/>
</dbReference>
<accession>A0AA39WUZ7</accession>
<evidence type="ECO:0000256" key="1">
    <source>
        <dbReference type="ARBA" id="ARBA00005466"/>
    </source>
</evidence>
<evidence type="ECO:0000313" key="6">
    <source>
        <dbReference type="Proteomes" id="UP001174934"/>
    </source>
</evidence>
<evidence type="ECO:0000256" key="3">
    <source>
        <dbReference type="SAM" id="SignalP"/>
    </source>
</evidence>
<gene>
    <name evidence="5" type="ORF">B0T17DRAFT_494420</name>
</gene>
<organism evidence="5 6">
    <name type="scientific">Bombardia bombarda</name>
    <dbReference type="NCBI Taxonomy" id="252184"/>
    <lineage>
        <taxon>Eukaryota</taxon>
        <taxon>Fungi</taxon>
        <taxon>Dikarya</taxon>
        <taxon>Ascomycota</taxon>
        <taxon>Pezizomycotina</taxon>
        <taxon>Sordariomycetes</taxon>
        <taxon>Sordariomycetidae</taxon>
        <taxon>Sordariales</taxon>
        <taxon>Lasiosphaeriaceae</taxon>
        <taxon>Bombardia</taxon>
    </lineage>
</organism>
<dbReference type="InterPro" id="IPR036318">
    <property type="entry name" value="FAD-bd_PCMH-like_sf"/>
</dbReference>
<dbReference type="InterPro" id="IPR012951">
    <property type="entry name" value="BBE"/>
</dbReference>
<dbReference type="InterPro" id="IPR006094">
    <property type="entry name" value="Oxid_FAD_bind_N"/>
</dbReference>
<feature type="domain" description="FAD-binding PCMH-type" evidence="4">
    <location>
        <begin position="186"/>
        <end position="365"/>
    </location>
</feature>
<feature type="signal peptide" evidence="3">
    <location>
        <begin position="1"/>
        <end position="22"/>
    </location>
</feature>
<comment type="caution">
    <text evidence="5">The sequence shown here is derived from an EMBL/GenBank/DDBJ whole genome shotgun (WGS) entry which is preliminary data.</text>
</comment>
<keyword evidence="2" id="KW-0560">Oxidoreductase</keyword>
<dbReference type="InterPro" id="IPR016169">
    <property type="entry name" value="FAD-bd_PCMH_sub2"/>
</dbReference>
<proteinExistence type="inferred from homology"/>
<dbReference type="InterPro" id="IPR016166">
    <property type="entry name" value="FAD-bd_PCMH"/>
</dbReference>
<dbReference type="PANTHER" id="PTHR13878">
    <property type="entry name" value="GULONOLACTONE OXIDASE"/>
    <property type="match status" value="1"/>
</dbReference>